<organism evidence="1 2">
    <name type="scientific">Undibacterium baiyunense</name>
    <dbReference type="NCBI Taxonomy" id="2828731"/>
    <lineage>
        <taxon>Bacteria</taxon>
        <taxon>Pseudomonadati</taxon>
        <taxon>Pseudomonadota</taxon>
        <taxon>Betaproteobacteria</taxon>
        <taxon>Burkholderiales</taxon>
        <taxon>Oxalobacteraceae</taxon>
        <taxon>Undibacterium</taxon>
    </lineage>
</organism>
<comment type="caution">
    <text evidence="1">The sequence shown here is derived from an EMBL/GenBank/DDBJ whole genome shotgun (WGS) entry which is preliminary data.</text>
</comment>
<protein>
    <submittedName>
        <fullName evidence="1">Uncharacterized protein</fullName>
    </submittedName>
</protein>
<reference evidence="1 2" key="1">
    <citation type="submission" date="2021-04" db="EMBL/GenBank/DDBJ databases">
        <title>novel species isolated from subtropical streams in China.</title>
        <authorList>
            <person name="Lu H."/>
        </authorList>
    </citation>
    <scope>NUCLEOTIDE SEQUENCE [LARGE SCALE GENOMIC DNA]</scope>
    <source>
        <strain evidence="1 2">BYS107W</strain>
    </source>
</reference>
<dbReference type="Proteomes" id="UP000680158">
    <property type="component" value="Unassembled WGS sequence"/>
</dbReference>
<dbReference type="AlphaFoldDB" id="A0A941DG09"/>
<dbReference type="EMBL" id="JAGSPM010000005">
    <property type="protein sequence ID" value="MBR7746958.1"/>
    <property type="molecule type" value="Genomic_DNA"/>
</dbReference>
<dbReference type="RefSeq" id="WP_212684246.1">
    <property type="nucleotide sequence ID" value="NZ_JAGSPM010000005.1"/>
</dbReference>
<sequence length="55" mass="6436">MSQTDGWLVSIKYITRCALDFALFPSASVEKLDVKIENKQFFVDLMFFGNTDRWI</sequence>
<keyword evidence="2" id="KW-1185">Reference proteome</keyword>
<evidence type="ECO:0000313" key="1">
    <source>
        <dbReference type="EMBL" id="MBR7746958.1"/>
    </source>
</evidence>
<evidence type="ECO:0000313" key="2">
    <source>
        <dbReference type="Proteomes" id="UP000680158"/>
    </source>
</evidence>
<proteinExistence type="predicted"/>
<gene>
    <name evidence="1" type="ORF">KDM92_10220</name>
</gene>
<accession>A0A941DG09</accession>
<name>A0A941DG09_9BURK</name>